<dbReference type="PANTHER" id="PTHR12625">
    <property type="entry name" value="LIPOCALIN-1 INTERACTING MEMBRANE RECEPTOR LIMR"/>
    <property type="match status" value="1"/>
</dbReference>
<organism evidence="3 4">
    <name type="scientific">Lasius niger</name>
    <name type="common">Black garden ant</name>
    <dbReference type="NCBI Taxonomy" id="67767"/>
    <lineage>
        <taxon>Eukaryota</taxon>
        <taxon>Metazoa</taxon>
        <taxon>Ecdysozoa</taxon>
        <taxon>Arthropoda</taxon>
        <taxon>Hexapoda</taxon>
        <taxon>Insecta</taxon>
        <taxon>Pterygota</taxon>
        <taxon>Neoptera</taxon>
        <taxon>Endopterygota</taxon>
        <taxon>Hymenoptera</taxon>
        <taxon>Apocrita</taxon>
        <taxon>Aculeata</taxon>
        <taxon>Formicoidea</taxon>
        <taxon>Formicidae</taxon>
        <taxon>Formicinae</taxon>
        <taxon>Lasius</taxon>
        <taxon>Lasius</taxon>
    </lineage>
</organism>
<sequence length="370" mass="40435">IFLLLFLLLYISSYALIARFRRRDREDYLSVDEDEATVYRISLWLCTVALAVSVGATLLLPVSIASNEVLILYPNSYYVKWLNSSLIQGLWNHVFLFSNLSLFVFLPFAYLFTESEGFEGHKKGVMARVYETVTVLCLLGTLVLGMTYVLSSLLDYQNSSLHTLLICTPVGFVRLFGVVGSFLVKPQFLKNLDEEFFAYRLEEDSSVQIAACESDGEVVRITGADVVVGELQLVDAAGGGGRAATQRESGFAVPEERCSAEGSLSTAGRHSESTATAGSTAEDLVGSTHVALSSGDVGAARVIHCHGSISGAKYIGIADRNQSAAIEHEGSYTRFFLPTNLLTLNLTASSRENSKRIENSLKKTYKTLNN</sequence>
<dbReference type="Proteomes" id="UP000036403">
    <property type="component" value="Unassembled WGS sequence"/>
</dbReference>
<feature type="transmembrane region" description="Helical" evidence="2">
    <location>
        <begin position="133"/>
        <end position="151"/>
    </location>
</feature>
<feature type="non-terminal residue" evidence="3">
    <location>
        <position position="1"/>
    </location>
</feature>
<dbReference type="PaxDb" id="67767-A0A0J7K2J4"/>
<dbReference type="GO" id="GO:0005886">
    <property type="term" value="C:plasma membrane"/>
    <property type="evidence" value="ECO:0007669"/>
    <property type="project" value="TreeGrafter"/>
</dbReference>
<feature type="transmembrane region" description="Helical" evidence="2">
    <location>
        <begin position="163"/>
        <end position="184"/>
    </location>
</feature>
<dbReference type="GO" id="GO:0007165">
    <property type="term" value="P:signal transduction"/>
    <property type="evidence" value="ECO:0007669"/>
    <property type="project" value="TreeGrafter"/>
</dbReference>
<dbReference type="STRING" id="67767.A0A0J7K2J4"/>
<accession>A0A0J7K2J4</accession>
<name>A0A0J7K2J4_LASNI</name>
<dbReference type="InterPro" id="IPR006876">
    <property type="entry name" value="LMBR1-like_membr_prot"/>
</dbReference>
<dbReference type="EMBL" id="LBMM01016428">
    <property type="protein sequence ID" value="KMQ84426.1"/>
    <property type="molecule type" value="Genomic_DNA"/>
</dbReference>
<feature type="transmembrane region" description="Helical" evidence="2">
    <location>
        <begin position="41"/>
        <end position="73"/>
    </location>
</feature>
<evidence type="ECO:0000256" key="2">
    <source>
        <dbReference type="SAM" id="Phobius"/>
    </source>
</evidence>
<keyword evidence="2" id="KW-1133">Transmembrane helix</keyword>
<evidence type="ECO:0000313" key="3">
    <source>
        <dbReference type="EMBL" id="KMQ84426.1"/>
    </source>
</evidence>
<dbReference type="AlphaFoldDB" id="A0A0J7K2J4"/>
<dbReference type="InterPro" id="IPR008075">
    <property type="entry name" value="LIMR"/>
</dbReference>
<dbReference type="OrthoDB" id="5596951at2759"/>
<comment type="caution">
    <text evidence="3">The sequence shown here is derived from an EMBL/GenBank/DDBJ whole genome shotgun (WGS) entry which is preliminary data.</text>
</comment>
<feature type="transmembrane region" description="Helical" evidence="2">
    <location>
        <begin position="94"/>
        <end position="113"/>
    </location>
</feature>
<protein>
    <submittedName>
        <fullName evidence="3">Protein lmbr1l-like protein</fullName>
    </submittedName>
</protein>
<dbReference type="Pfam" id="PF04791">
    <property type="entry name" value="LMBR1"/>
    <property type="match status" value="1"/>
</dbReference>
<comment type="similarity">
    <text evidence="1">Belongs to the LIMR family.</text>
</comment>
<dbReference type="PANTHER" id="PTHR12625:SF0">
    <property type="entry name" value="PROTEIN LILIPOD"/>
    <property type="match status" value="1"/>
</dbReference>
<dbReference type="PRINTS" id="PR01692">
    <property type="entry name" value="LIPOCALINIMR"/>
</dbReference>
<dbReference type="GO" id="GO:0004888">
    <property type="term" value="F:transmembrane signaling receptor activity"/>
    <property type="evidence" value="ECO:0007669"/>
    <property type="project" value="TreeGrafter"/>
</dbReference>
<keyword evidence="2" id="KW-0472">Membrane</keyword>
<evidence type="ECO:0000256" key="1">
    <source>
        <dbReference type="ARBA" id="ARBA00010487"/>
    </source>
</evidence>
<keyword evidence="4" id="KW-1185">Reference proteome</keyword>
<gene>
    <name evidence="3" type="ORF">RF55_17766</name>
</gene>
<reference evidence="3 4" key="1">
    <citation type="submission" date="2015-04" db="EMBL/GenBank/DDBJ databases">
        <title>Lasius niger genome sequencing.</title>
        <authorList>
            <person name="Konorov E.A."/>
            <person name="Nikitin M.A."/>
            <person name="Kirill M.V."/>
            <person name="Chang P."/>
        </authorList>
    </citation>
    <scope>NUCLEOTIDE SEQUENCE [LARGE SCALE GENOMIC DNA]</scope>
    <source>
        <tissue evidence="3">Whole</tissue>
    </source>
</reference>
<evidence type="ECO:0000313" key="4">
    <source>
        <dbReference type="Proteomes" id="UP000036403"/>
    </source>
</evidence>
<proteinExistence type="inferred from homology"/>
<keyword evidence="2" id="KW-0812">Transmembrane</keyword>